<reference evidence="2 3" key="1">
    <citation type="journal article" date="2023" name="Sci. Data">
        <title>Genome assembly of the Korean intertidal mud-creeper Batillaria attramentaria.</title>
        <authorList>
            <person name="Patra A.K."/>
            <person name="Ho P.T."/>
            <person name="Jun S."/>
            <person name="Lee S.J."/>
            <person name="Kim Y."/>
            <person name="Won Y.J."/>
        </authorList>
    </citation>
    <scope>NUCLEOTIDE SEQUENCE [LARGE SCALE GENOMIC DNA]</scope>
    <source>
        <strain evidence="2">Wonlab-2016</strain>
    </source>
</reference>
<comment type="caution">
    <text evidence="2">The sequence shown here is derived from an EMBL/GenBank/DDBJ whole genome shotgun (WGS) entry which is preliminary data.</text>
</comment>
<sequence>MTTTSTEQENTWTSGDRAVAIMESEDERGGTMTMREDCRNSDQAVLAMELQAVKTARQTFEEELEEMRKEKKALQAAKEQVLAEKGRD</sequence>
<accession>A0ABD0K4Y1</accession>
<evidence type="ECO:0000256" key="1">
    <source>
        <dbReference type="SAM" id="Coils"/>
    </source>
</evidence>
<dbReference type="AlphaFoldDB" id="A0ABD0K4Y1"/>
<name>A0ABD0K4Y1_9CAEN</name>
<dbReference type="EMBL" id="JACVVK020000250">
    <property type="protein sequence ID" value="KAK7482144.1"/>
    <property type="molecule type" value="Genomic_DNA"/>
</dbReference>
<evidence type="ECO:0000313" key="2">
    <source>
        <dbReference type="EMBL" id="KAK7482144.1"/>
    </source>
</evidence>
<organism evidence="2 3">
    <name type="scientific">Batillaria attramentaria</name>
    <dbReference type="NCBI Taxonomy" id="370345"/>
    <lineage>
        <taxon>Eukaryota</taxon>
        <taxon>Metazoa</taxon>
        <taxon>Spiralia</taxon>
        <taxon>Lophotrochozoa</taxon>
        <taxon>Mollusca</taxon>
        <taxon>Gastropoda</taxon>
        <taxon>Caenogastropoda</taxon>
        <taxon>Sorbeoconcha</taxon>
        <taxon>Cerithioidea</taxon>
        <taxon>Batillariidae</taxon>
        <taxon>Batillaria</taxon>
    </lineage>
</organism>
<feature type="coiled-coil region" evidence="1">
    <location>
        <begin position="50"/>
        <end position="84"/>
    </location>
</feature>
<dbReference type="Proteomes" id="UP001519460">
    <property type="component" value="Unassembled WGS sequence"/>
</dbReference>
<proteinExistence type="predicted"/>
<protein>
    <submittedName>
        <fullName evidence="2">Uncharacterized protein</fullName>
    </submittedName>
</protein>
<keyword evidence="3" id="KW-1185">Reference proteome</keyword>
<gene>
    <name evidence="2" type="ORF">BaRGS_00026609</name>
</gene>
<keyword evidence="1" id="KW-0175">Coiled coil</keyword>
<evidence type="ECO:0000313" key="3">
    <source>
        <dbReference type="Proteomes" id="UP001519460"/>
    </source>
</evidence>